<dbReference type="PaxDb" id="4113-PGSC0003DMT400083490"/>
<dbReference type="AlphaFoldDB" id="M1D6Y7"/>
<organism evidence="2 3">
    <name type="scientific">Solanum tuberosum</name>
    <name type="common">Potato</name>
    <dbReference type="NCBI Taxonomy" id="4113"/>
    <lineage>
        <taxon>Eukaryota</taxon>
        <taxon>Viridiplantae</taxon>
        <taxon>Streptophyta</taxon>
        <taxon>Embryophyta</taxon>
        <taxon>Tracheophyta</taxon>
        <taxon>Spermatophyta</taxon>
        <taxon>Magnoliopsida</taxon>
        <taxon>eudicotyledons</taxon>
        <taxon>Gunneridae</taxon>
        <taxon>Pentapetalae</taxon>
        <taxon>asterids</taxon>
        <taxon>lamiids</taxon>
        <taxon>Solanales</taxon>
        <taxon>Solanaceae</taxon>
        <taxon>Solanoideae</taxon>
        <taxon>Solaneae</taxon>
        <taxon>Solanum</taxon>
    </lineage>
</organism>
<keyword evidence="3" id="KW-1185">Reference proteome</keyword>
<dbReference type="Proteomes" id="UP000011115">
    <property type="component" value="Unassembled WGS sequence"/>
</dbReference>
<sequence length="115" mass="13377">MAYLTRRFQKIMRKHGGHMKKGNLDKATNSNDLCHKFGKSIHFIRNWHKVEHKEYVKSGGDNDKRRDQVVNKSSKRETTDYVVKKASAIWGNTSSNSNYSEYPHGTSMFVVKEDK</sequence>
<accession>M1D6Y7</accession>
<proteinExistence type="predicted"/>
<dbReference type="Gramene" id="PGSC0003DMT400083490">
    <property type="protein sequence ID" value="PGSC0003DMT400083490"/>
    <property type="gene ID" value="PGSC0003DMG400033348"/>
</dbReference>
<dbReference type="EnsemblPlants" id="PGSC0003DMT400083490">
    <property type="protein sequence ID" value="PGSC0003DMT400083490"/>
    <property type="gene ID" value="PGSC0003DMG400033348"/>
</dbReference>
<dbReference type="HOGENOM" id="CLU_2137892_0_0_1"/>
<evidence type="ECO:0000313" key="3">
    <source>
        <dbReference type="Proteomes" id="UP000011115"/>
    </source>
</evidence>
<feature type="region of interest" description="Disordered" evidence="1">
    <location>
        <begin position="55"/>
        <end position="77"/>
    </location>
</feature>
<evidence type="ECO:0000256" key="1">
    <source>
        <dbReference type="SAM" id="MobiDB-lite"/>
    </source>
</evidence>
<dbReference type="OMA" id="KVEHKEY"/>
<protein>
    <submittedName>
        <fullName evidence="2">Uncharacterized protein</fullName>
    </submittedName>
</protein>
<evidence type="ECO:0000313" key="2">
    <source>
        <dbReference type="EnsemblPlants" id="PGSC0003DMT400083490"/>
    </source>
</evidence>
<reference evidence="2" key="2">
    <citation type="submission" date="2015-06" db="UniProtKB">
        <authorList>
            <consortium name="EnsemblPlants"/>
        </authorList>
    </citation>
    <scope>IDENTIFICATION</scope>
    <source>
        <strain evidence="2">DM1-3 516 R44</strain>
    </source>
</reference>
<name>M1D6Y7_SOLTU</name>
<reference evidence="3" key="1">
    <citation type="journal article" date="2011" name="Nature">
        <title>Genome sequence and analysis of the tuber crop potato.</title>
        <authorList>
            <consortium name="The Potato Genome Sequencing Consortium"/>
        </authorList>
    </citation>
    <scope>NUCLEOTIDE SEQUENCE [LARGE SCALE GENOMIC DNA]</scope>
    <source>
        <strain evidence="3">cv. DM1-3 516 R44</strain>
    </source>
</reference>
<dbReference type="InParanoid" id="M1D6Y7"/>